<dbReference type="InterPro" id="IPR052360">
    <property type="entry name" value="Transcr_Regulatory_Proteins"/>
</dbReference>
<evidence type="ECO:0000256" key="6">
    <source>
        <dbReference type="ARBA" id="ARBA00023242"/>
    </source>
</evidence>
<evidence type="ECO:0000256" key="1">
    <source>
        <dbReference type="ARBA" id="ARBA00022723"/>
    </source>
</evidence>
<protein>
    <submittedName>
        <fullName evidence="8">Uncharacterized protein</fullName>
    </submittedName>
</protein>
<dbReference type="GO" id="GO:0003677">
    <property type="term" value="F:DNA binding"/>
    <property type="evidence" value="ECO:0007669"/>
    <property type="project" value="UniProtKB-KW"/>
</dbReference>
<dbReference type="PANTHER" id="PTHR36206:SF12">
    <property type="entry name" value="ASPERCRYPTIN BIOSYNTHESIS CLUSTER-SPECIFIC TRANSCRIPTION REGULATOR ATNN-RELATED"/>
    <property type="match status" value="1"/>
</dbReference>
<sequence length="304" mass="34126">MECLAAVRLRSVDLTSDPALAAAYQENKDSVRDWMKAFTSVEMTAANEAAHMLAQIQAFGLWFEVSCLRHADEMACDRWQEQFDYILSVAERYVQCQGNNFGADSPNSPGGRRPDSTRPGFTLGTALVNVVVIIAWKSRNSATRRRIMRLLRRINLAGVFDGDWLCALTSHIIEMEEIAAAQLNPDFSIAEYQNYEIPLEARILDIDFLDWAMPEFYKHEVGKVVYAYQDRKGIIQVDMTSFRVERTEMSSSLESSCSSSDTSPADLEALDMTELEYADSALLDDLSTWPATRIGCSDIVLNAT</sequence>
<comment type="caution">
    <text evidence="8">The sequence shown here is derived from an EMBL/GenBank/DDBJ whole genome shotgun (WGS) entry which is preliminary data.</text>
</comment>
<evidence type="ECO:0000256" key="5">
    <source>
        <dbReference type="ARBA" id="ARBA00023163"/>
    </source>
</evidence>
<dbReference type="GO" id="GO:0046872">
    <property type="term" value="F:metal ion binding"/>
    <property type="evidence" value="ECO:0007669"/>
    <property type="project" value="UniProtKB-KW"/>
</dbReference>
<evidence type="ECO:0000313" key="8">
    <source>
        <dbReference type="EMBL" id="KAF7190797.1"/>
    </source>
</evidence>
<evidence type="ECO:0000256" key="2">
    <source>
        <dbReference type="ARBA" id="ARBA00022833"/>
    </source>
</evidence>
<evidence type="ECO:0000256" key="7">
    <source>
        <dbReference type="SAM" id="MobiDB-lite"/>
    </source>
</evidence>
<evidence type="ECO:0000313" key="9">
    <source>
        <dbReference type="Proteomes" id="UP000660729"/>
    </source>
</evidence>
<gene>
    <name evidence="8" type="ORF">HII31_07956</name>
</gene>
<keyword evidence="1" id="KW-0479">Metal-binding</keyword>
<keyword evidence="6" id="KW-0539">Nucleus</keyword>
<evidence type="ECO:0000256" key="3">
    <source>
        <dbReference type="ARBA" id="ARBA00023015"/>
    </source>
</evidence>
<dbReference type="AlphaFoldDB" id="A0A8H6VHL6"/>
<accession>A0A8H6VHL6</accession>
<dbReference type="Proteomes" id="UP000660729">
    <property type="component" value="Unassembled WGS sequence"/>
</dbReference>
<proteinExistence type="predicted"/>
<dbReference type="PANTHER" id="PTHR36206">
    <property type="entry name" value="ASPERCRYPTIN BIOSYNTHESIS CLUSTER-SPECIFIC TRANSCRIPTION REGULATOR ATNN-RELATED"/>
    <property type="match status" value="1"/>
</dbReference>
<evidence type="ECO:0000256" key="4">
    <source>
        <dbReference type="ARBA" id="ARBA00023125"/>
    </source>
</evidence>
<keyword evidence="3" id="KW-0805">Transcription regulation</keyword>
<keyword evidence="4" id="KW-0238">DNA-binding</keyword>
<reference evidence="8" key="1">
    <citation type="submission" date="2020-04" db="EMBL/GenBank/DDBJ databases">
        <title>Draft genome resource of the tomato pathogen Pseudocercospora fuligena.</title>
        <authorList>
            <person name="Zaccaron A."/>
        </authorList>
    </citation>
    <scope>NUCLEOTIDE SEQUENCE</scope>
    <source>
        <strain evidence="8">PF001</strain>
    </source>
</reference>
<keyword evidence="5" id="KW-0804">Transcription</keyword>
<organism evidence="8 9">
    <name type="scientific">Pseudocercospora fuligena</name>
    <dbReference type="NCBI Taxonomy" id="685502"/>
    <lineage>
        <taxon>Eukaryota</taxon>
        <taxon>Fungi</taxon>
        <taxon>Dikarya</taxon>
        <taxon>Ascomycota</taxon>
        <taxon>Pezizomycotina</taxon>
        <taxon>Dothideomycetes</taxon>
        <taxon>Dothideomycetidae</taxon>
        <taxon>Mycosphaerellales</taxon>
        <taxon>Mycosphaerellaceae</taxon>
        <taxon>Pseudocercospora</taxon>
    </lineage>
</organism>
<name>A0A8H6VHL6_9PEZI</name>
<keyword evidence="9" id="KW-1185">Reference proteome</keyword>
<keyword evidence="2" id="KW-0862">Zinc</keyword>
<feature type="region of interest" description="Disordered" evidence="7">
    <location>
        <begin position="100"/>
        <end position="119"/>
    </location>
</feature>
<dbReference type="EMBL" id="JABCIY010000168">
    <property type="protein sequence ID" value="KAF7190797.1"/>
    <property type="molecule type" value="Genomic_DNA"/>
</dbReference>